<feature type="domain" description="GEVED" evidence="2">
    <location>
        <begin position="568"/>
        <end position="654"/>
    </location>
</feature>
<gene>
    <name evidence="3" type="ORF">H1P_6610001</name>
</gene>
<dbReference type="Proteomes" id="UP000320055">
    <property type="component" value="Unassembled WGS sequence"/>
</dbReference>
<feature type="region of interest" description="Disordered" evidence="1">
    <location>
        <begin position="183"/>
        <end position="215"/>
    </location>
</feature>
<dbReference type="PROSITE" id="PS00330">
    <property type="entry name" value="HEMOLYSIN_CALCIUM"/>
    <property type="match status" value="1"/>
</dbReference>
<feature type="domain" description="GEVED" evidence="2">
    <location>
        <begin position="54"/>
        <end position="139"/>
    </location>
</feature>
<keyword evidence="4" id="KW-1185">Reference proteome</keyword>
<dbReference type="GO" id="GO:0005509">
    <property type="term" value="F:calcium ion binding"/>
    <property type="evidence" value="ECO:0007669"/>
    <property type="project" value="InterPro"/>
</dbReference>
<feature type="region of interest" description="Disordered" evidence="1">
    <location>
        <begin position="1"/>
        <end position="31"/>
    </location>
</feature>
<dbReference type="InterPro" id="IPR001343">
    <property type="entry name" value="Hemolysn_Ca-bd"/>
</dbReference>
<dbReference type="SUPFAM" id="SSF51120">
    <property type="entry name" value="beta-Roll"/>
    <property type="match status" value="1"/>
</dbReference>
<dbReference type="Pfam" id="PF20009">
    <property type="entry name" value="GEVED"/>
    <property type="match status" value="3"/>
</dbReference>
<dbReference type="AlphaFoldDB" id="A0A563W2T4"/>
<evidence type="ECO:0000259" key="2">
    <source>
        <dbReference type="Pfam" id="PF20009"/>
    </source>
</evidence>
<dbReference type="Gene3D" id="2.150.10.10">
    <property type="entry name" value="Serralysin-like metalloprotease, C-terminal"/>
    <property type="match status" value="1"/>
</dbReference>
<feature type="compositionally biased region" description="Low complexity" evidence="1">
    <location>
        <begin position="1"/>
        <end position="16"/>
    </location>
</feature>
<name>A0A563W2T4_9CYAN</name>
<dbReference type="Pfam" id="PF00353">
    <property type="entry name" value="HemolysinCabind"/>
    <property type="match status" value="1"/>
</dbReference>
<dbReference type="InterPro" id="IPR011049">
    <property type="entry name" value="Serralysin-like_metalloprot_C"/>
</dbReference>
<protein>
    <recommendedName>
        <fullName evidence="2">GEVED domain-containing protein</fullName>
    </recommendedName>
</protein>
<feature type="domain" description="GEVED" evidence="2">
    <location>
        <begin position="239"/>
        <end position="319"/>
    </location>
</feature>
<organism evidence="3 4">
    <name type="scientific">Hyella patelloides LEGE 07179</name>
    <dbReference type="NCBI Taxonomy" id="945734"/>
    <lineage>
        <taxon>Bacteria</taxon>
        <taxon>Bacillati</taxon>
        <taxon>Cyanobacteriota</taxon>
        <taxon>Cyanophyceae</taxon>
        <taxon>Pleurocapsales</taxon>
        <taxon>Hyellaceae</taxon>
        <taxon>Hyella</taxon>
    </lineage>
</organism>
<accession>A0A563W2T4</accession>
<dbReference type="InterPro" id="IPR045474">
    <property type="entry name" value="GEVED"/>
</dbReference>
<feature type="compositionally biased region" description="Acidic residues" evidence="1">
    <location>
        <begin position="199"/>
        <end position="209"/>
    </location>
</feature>
<reference evidence="3 4" key="1">
    <citation type="submission" date="2019-01" db="EMBL/GenBank/DDBJ databases">
        <authorList>
            <person name="Brito A."/>
        </authorList>
    </citation>
    <scope>NUCLEOTIDE SEQUENCE [LARGE SCALE GENOMIC DNA]</scope>
    <source>
        <strain evidence="3">1</strain>
    </source>
</reference>
<dbReference type="EMBL" id="CAACVJ010000625">
    <property type="protein sequence ID" value="VEP17955.1"/>
    <property type="molecule type" value="Genomic_DNA"/>
</dbReference>
<proteinExistence type="predicted"/>
<evidence type="ECO:0000256" key="1">
    <source>
        <dbReference type="SAM" id="MobiDB-lite"/>
    </source>
</evidence>
<evidence type="ECO:0000313" key="4">
    <source>
        <dbReference type="Proteomes" id="UP000320055"/>
    </source>
</evidence>
<evidence type="ECO:0000313" key="3">
    <source>
        <dbReference type="EMBL" id="VEP17955.1"/>
    </source>
</evidence>
<sequence>MFLSESPDSTASADDTTGTDDEDGTTSLTAVDSDDTTYSVTLPITNSTGEEATLIGWIDFDGSGTFDSDEAVSASVADGATTATLSWDNTDAATDNDIPTDITNGNTYARFRLSTDNSLTTSTPTGSVANGEVEDYQVTINGVDYGDAPDASASTGVGNYQTISSDSGAAHTLTDGISIGSSVDADNGTLQNTGATADDTTDGNDDEDGVSSFDALSTSSTDYTIDVDVTNTPGTAASLVGWIDFDGDGIFETSEVSNIITNITGTGSQQLTWSGIQSLPNGITSGTSYVRLRLSTDTLTASDSTGQVNGGEVEDYAITIGGGTDYGDAPDTSYNTSGVDNPASHEIVSGLSIGATVDSESDGAPNTTATGDDVAGTDDEDGVTFVDGTVISTTDTTYSVEVIVNSAGGTGTSTIAEDNFDTNDYAGGSGWNSGVDWTDSEGNGPAAGVVRADSGFLELRNDGRSAQRTLTIPANATGTINLSFDYAEAGNDLGVDDPLQVVVGTTTFTIPQGTASGTQTIDITSAVTPGNAVTIEFNTDQLTGVQNDDGFDIDDVTITTESSSETTLVGWVDFDRDGIFQPDEGVSLDTTGGLNTDGVTTNTITWSGVDTQTTGGTGETYARFRLSTDSNLTTTTPDDSVSDITDGEVEDYLLSIKNEVTGDGSPNTLTGTANDDLITGGKGEDTLTGGAGKDCYYFNETSEGIDTITDFQTGEDTIDISEILATEVGYTGSDPITDGYLVLVEFNHPTLGNSTIVQIDFDPVDSVYPKDIAFLEGVTGVTSADFIIE</sequence>
<dbReference type="InterPro" id="IPR018511">
    <property type="entry name" value="Hemolysin-typ_Ca-bd_CS"/>
</dbReference>
<feature type="region of interest" description="Disordered" evidence="1">
    <location>
        <begin position="356"/>
        <end position="380"/>
    </location>
</feature>